<gene>
    <name evidence="3" type="primary">LOC112685959</name>
</gene>
<reference evidence="3" key="1">
    <citation type="submission" date="2025-08" db="UniProtKB">
        <authorList>
            <consortium name="RefSeq"/>
        </authorList>
    </citation>
    <scope>IDENTIFICATION</scope>
    <source>
        <tissue evidence="3">Whole body</tissue>
    </source>
</reference>
<accession>A0A8B8FTQ9</accession>
<dbReference type="Proteomes" id="UP000694846">
    <property type="component" value="Unplaced"/>
</dbReference>
<dbReference type="GeneID" id="112685959"/>
<dbReference type="Pfam" id="PF00005">
    <property type="entry name" value="ABC_tran"/>
    <property type="match status" value="1"/>
</dbReference>
<evidence type="ECO:0000313" key="3">
    <source>
        <dbReference type="RefSeq" id="XP_025413816.1"/>
    </source>
</evidence>
<evidence type="ECO:0000259" key="1">
    <source>
        <dbReference type="PROSITE" id="PS50893"/>
    </source>
</evidence>
<protein>
    <submittedName>
        <fullName evidence="3">ABC transporter G family member 23-like</fullName>
    </submittedName>
</protein>
<sequence>MENRFKRSVVISQRPSKCSVVLSNIVKTHNNETILNGVNLIAYSGKICAILGGMKSGKSVLLSCIVGLDKIDKGEIWVLGGQPRTKNSKALTSTVGYMPQEICMYNNMTILELFNYFSQLYNIYDGFTFTQWRLNYYNDIFTLPPTNISIEDLSFSQKRLVSFLLSVYHRPRLLVLDEPTVGLDFFKQHKIWKYLNHLCNTWKPTVIIATNSIKEAFLATKIAYIKNGKIIFEKEIEELQNLIPNKPINIIIEDLCNNSMSDLDLTLCKKIKPRSDIWKLQTLIFNKMKFITKKYYSLEYLAKDSVKKRFTMGFMRVPQNYTNTIIQFMAKKIIVKEPDTFSISGINIEIDMTTYEFQEHFKQQLFNSHQLHLADIYSYYNLSTNYANIPIKVYEYANLNPTENTVSGIISW</sequence>
<dbReference type="PANTHER" id="PTHR43038:SF3">
    <property type="entry name" value="ABC TRANSPORTER G FAMILY MEMBER 20 ISOFORM X1"/>
    <property type="match status" value="1"/>
</dbReference>
<dbReference type="SUPFAM" id="SSF52540">
    <property type="entry name" value="P-loop containing nucleoside triphosphate hydrolases"/>
    <property type="match status" value="1"/>
</dbReference>
<dbReference type="GO" id="GO:0016887">
    <property type="term" value="F:ATP hydrolysis activity"/>
    <property type="evidence" value="ECO:0007669"/>
    <property type="project" value="InterPro"/>
</dbReference>
<dbReference type="OrthoDB" id="10255969at2759"/>
<feature type="domain" description="ABC transporter" evidence="1">
    <location>
        <begin position="20"/>
        <end position="252"/>
    </location>
</feature>
<dbReference type="InterPro" id="IPR003439">
    <property type="entry name" value="ABC_transporter-like_ATP-bd"/>
</dbReference>
<dbReference type="InterPro" id="IPR027417">
    <property type="entry name" value="P-loop_NTPase"/>
</dbReference>
<dbReference type="RefSeq" id="XP_025413816.1">
    <property type="nucleotide sequence ID" value="XM_025558031.1"/>
</dbReference>
<dbReference type="AlphaFoldDB" id="A0A8B8FTQ9"/>
<evidence type="ECO:0000313" key="2">
    <source>
        <dbReference type="Proteomes" id="UP000694846"/>
    </source>
</evidence>
<dbReference type="PANTHER" id="PTHR43038">
    <property type="entry name" value="ATP-BINDING CASSETTE, SUB-FAMILY H, MEMBER 1"/>
    <property type="match status" value="1"/>
</dbReference>
<proteinExistence type="predicted"/>
<dbReference type="PROSITE" id="PS50893">
    <property type="entry name" value="ABC_TRANSPORTER_2"/>
    <property type="match status" value="1"/>
</dbReference>
<keyword evidence="2" id="KW-1185">Reference proteome</keyword>
<dbReference type="GO" id="GO:0005524">
    <property type="term" value="F:ATP binding"/>
    <property type="evidence" value="ECO:0007669"/>
    <property type="project" value="InterPro"/>
</dbReference>
<dbReference type="Gene3D" id="3.40.50.300">
    <property type="entry name" value="P-loop containing nucleotide triphosphate hydrolases"/>
    <property type="match status" value="1"/>
</dbReference>
<organism evidence="2 3">
    <name type="scientific">Sipha flava</name>
    <name type="common">yellow sugarcane aphid</name>
    <dbReference type="NCBI Taxonomy" id="143950"/>
    <lineage>
        <taxon>Eukaryota</taxon>
        <taxon>Metazoa</taxon>
        <taxon>Ecdysozoa</taxon>
        <taxon>Arthropoda</taxon>
        <taxon>Hexapoda</taxon>
        <taxon>Insecta</taxon>
        <taxon>Pterygota</taxon>
        <taxon>Neoptera</taxon>
        <taxon>Paraneoptera</taxon>
        <taxon>Hemiptera</taxon>
        <taxon>Sternorrhyncha</taxon>
        <taxon>Aphidomorpha</taxon>
        <taxon>Aphidoidea</taxon>
        <taxon>Aphididae</taxon>
        <taxon>Sipha</taxon>
    </lineage>
</organism>
<name>A0A8B8FTQ9_9HEMI</name>